<dbReference type="InterPro" id="IPR002110">
    <property type="entry name" value="Ankyrin_rpt"/>
</dbReference>
<feature type="region of interest" description="Disordered" evidence="3">
    <location>
        <begin position="176"/>
        <end position="203"/>
    </location>
</feature>
<accession>A0ABR4BPW9</accession>
<dbReference type="SUPFAM" id="SSF53474">
    <property type="entry name" value="alpha/beta-Hydrolases"/>
    <property type="match status" value="1"/>
</dbReference>
<proteinExistence type="predicted"/>
<dbReference type="InterPro" id="IPR036770">
    <property type="entry name" value="Ankyrin_rpt-contain_sf"/>
</dbReference>
<keyword evidence="1" id="KW-0677">Repeat</keyword>
<organism evidence="5 6">
    <name type="scientific">Oculimacula yallundae</name>
    <dbReference type="NCBI Taxonomy" id="86028"/>
    <lineage>
        <taxon>Eukaryota</taxon>
        <taxon>Fungi</taxon>
        <taxon>Dikarya</taxon>
        <taxon>Ascomycota</taxon>
        <taxon>Pezizomycotina</taxon>
        <taxon>Leotiomycetes</taxon>
        <taxon>Helotiales</taxon>
        <taxon>Ploettnerulaceae</taxon>
        <taxon>Oculimacula</taxon>
    </lineage>
</organism>
<dbReference type="InterPro" id="IPR029058">
    <property type="entry name" value="AB_hydrolase_fold"/>
</dbReference>
<feature type="domain" description="Nephrocystin 3-like N-terminal" evidence="4">
    <location>
        <begin position="408"/>
        <end position="573"/>
    </location>
</feature>
<dbReference type="Gene3D" id="3.40.50.300">
    <property type="entry name" value="P-loop containing nucleotide triphosphate hydrolases"/>
    <property type="match status" value="1"/>
</dbReference>
<gene>
    <name evidence="5" type="ORF">VTL71DRAFT_10198</name>
</gene>
<evidence type="ECO:0000256" key="2">
    <source>
        <dbReference type="PROSITE-ProRule" id="PRU00023"/>
    </source>
</evidence>
<keyword evidence="6" id="KW-1185">Reference proteome</keyword>
<comment type="caution">
    <text evidence="5">The sequence shown here is derived from an EMBL/GenBank/DDBJ whole genome shotgun (WGS) entry which is preliminary data.</text>
</comment>
<dbReference type="InterPro" id="IPR027417">
    <property type="entry name" value="P-loop_NTPase"/>
</dbReference>
<feature type="repeat" description="ANK" evidence="2">
    <location>
        <begin position="924"/>
        <end position="956"/>
    </location>
</feature>
<dbReference type="PANTHER" id="PTHR10039">
    <property type="entry name" value="AMELOGENIN"/>
    <property type="match status" value="1"/>
</dbReference>
<evidence type="ECO:0000313" key="5">
    <source>
        <dbReference type="EMBL" id="KAL2059814.1"/>
    </source>
</evidence>
<dbReference type="SMART" id="SM00248">
    <property type="entry name" value="ANK"/>
    <property type="match status" value="2"/>
</dbReference>
<evidence type="ECO:0000256" key="1">
    <source>
        <dbReference type="ARBA" id="ARBA00022737"/>
    </source>
</evidence>
<keyword evidence="2" id="KW-0040">ANK repeat</keyword>
<evidence type="ECO:0000259" key="4">
    <source>
        <dbReference type="Pfam" id="PF24883"/>
    </source>
</evidence>
<protein>
    <recommendedName>
        <fullName evidence="4">Nephrocystin 3-like N-terminal domain-containing protein</fullName>
    </recommendedName>
</protein>
<dbReference type="Gene3D" id="1.25.40.20">
    <property type="entry name" value="Ankyrin repeat-containing domain"/>
    <property type="match status" value="1"/>
</dbReference>
<dbReference type="InterPro" id="IPR056884">
    <property type="entry name" value="NPHP3-like_N"/>
</dbReference>
<dbReference type="Pfam" id="PF24883">
    <property type="entry name" value="NPHP3_N"/>
    <property type="match status" value="1"/>
</dbReference>
<dbReference type="Proteomes" id="UP001595075">
    <property type="component" value="Unassembled WGS sequence"/>
</dbReference>
<dbReference type="EMBL" id="JAZHXI010000026">
    <property type="protein sequence ID" value="KAL2059814.1"/>
    <property type="molecule type" value="Genomic_DNA"/>
</dbReference>
<dbReference type="Pfam" id="PF12796">
    <property type="entry name" value="Ank_2"/>
    <property type="match status" value="1"/>
</dbReference>
<name>A0ABR4BPW9_9HELO</name>
<sequence>MVSLQPYLDLLESIRESKTIAMADKSGSSSPVGRRSGSFLSRFRRLSKQSYLESTQGEAGSASGETLVQRFMSPGEDTEIHRMGTRRKGREGLLLWPSVDQDGPGKIDIVAIHGLQGDFEKTWEEDGQIWLRDFLGDLIPNVQVLSFGYNSRICSPGWTNQLEDFARQLLQAVKNHRNDSDRVKTRSTNRIPGAQPRRLNNQEGTKPYVRTVYHHELTFEKALIMAHAKSNSFSNILEHTKGLIFMGTPHHGADPAKWASMLQSILGPIRAGPSTELYSDLRKNSRTLMQINDEFPERANGLEQILSFYEMLVQPGLGTVVVEKSSALMGLENETPIALNANHRSICRFAGADDPGFEAVGKPIQNMIKTIRDRATREFKEQQRILLAKLCGNNFVNSSNSSVEPAEGTCRWILNHAMYSDWRNKPLQSSLLWITGGPGSGKTVLSDYVVKDLKSSNALVCDFAFAEGKSSILDLLERVITQALLANDELCHTAIKIHKNEDVAVTWQSLCSLWRKICEDAHGGDIFWVVDALDECNEFDNAKGFLNILLNLLGALNSIATPRSSFRILVTSRPETWRQLWNSPSSETAITNRIILEDEAAIEDDINAYIHEEVVKLMPQHIQEDERLKLETQLCARASRSFIWVKLTLKSIQTELACNEGTWDIIIDAIPDKLEETYEKLLSQLSGAKNHKGQSNYLPPRIRRLLQCVVGAHGFLTVAELRILFALETLPETIEIVEDRSLANGLFFETVYGSFLRHVRDSDGTEQVRLIHETARKHLLLPDSKSSYALELDGCHLELANGCLAYLALDDLGEHLSRDPLELSHSHPFFKYAVLQWPSHVRESEHKMDEETHEGVLNMYRTNSQKFATWSGAYWALSPKGQGNSSYTPLQMCAYNGHLRVLRRLLGSFDPQHAQKEVDMIDSAGDTALHYAIECGGPSAIEILLDAKADPSLRNKVGLPAQSRPGK</sequence>
<dbReference type="PANTHER" id="PTHR10039:SF14">
    <property type="entry name" value="NACHT DOMAIN-CONTAINING PROTEIN"/>
    <property type="match status" value="1"/>
</dbReference>
<dbReference type="SUPFAM" id="SSF52540">
    <property type="entry name" value="P-loop containing nucleoside triphosphate hydrolases"/>
    <property type="match status" value="1"/>
</dbReference>
<evidence type="ECO:0000256" key="3">
    <source>
        <dbReference type="SAM" id="MobiDB-lite"/>
    </source>
</evidence>
<evidence type="ECO:0000313" key="6">
    <source>
        <dbReference type="Proteomes" id="UP001595075"/>
    </source>
</evidence>
<dbReference type="PROSITE" id="PS50088">
    <property type="entry name" value="ANK_REPEAT"/>
    <property type="match status" value="1"/>
</dbReference>
<dbReference type="PROSITE" id="PS50297">
    <property type="entry name" value="ANK_REP_REGION"/>
    <property type="match status" value="1"/>
</dbReference>
<dbReference type="SUPFAM" id="SSF48403">
    <property type="entry name" value="Ankyrin repeat"/>
    <property type="match status" value="1"/>
</dbReference>
<reference evidence="5 6" key="1">
    <citation type="journal article" date="2024" name="Commun. Biol.">
        <title>Comparative genomic analysis of thermophilic fungi reveals convergent evolutionary adaptations and gene losses.</title>
        <authorList>
            <person name="Steindorff A.S."/>
            <person name="Aguilar-Pontes M.V."/>
            <person name="Robinson A.J."/>
            <person name="Andreopoulos B."/>
            <person name="LaButti K."/>
            <person name="Kuo A."/>
            <person name="Mondo S."/>
            <person name="Riley R."/>
            <person name="Otillar R."/>
            <person name="Haridas S."/>
            <person name="Lipzen A."/>
            <person name="Grimwood J."/>
            <person name="Schmutz J."/>
            <person name="Clum A."/>
            <person name="Reid I.D."/>
            <person name="Moisan M.C."/>
            <person name="Butler G."/>
            <person name="Nguyen T.T.M."/>
            <person name="Dewar K."/>
            <person name="Conant G."/>
            <person name="Drula E."/>
            <person name="Henrissat B."/>
            <person name="Hansel C."/>
            <person name="Singer S."/>
            <person name="Hutchinson M.I."/>
            <person name="de Vries R.P."/>
            <person name="Natvig D.O."/>
            <person name="Powell A.J."/>
            <person name="Tsang A."/>
            <person name="Grigoriev I.V."/>
        </authorList>
    </citation>
    <scope>NUCLEOTIDE SEQUENCE [LARGE SCALE GENOMIC DNA]</scope>
    <source>
        <strain evidence="5 6">CBS 494.80</strain>
    </source>
</reference>